<accession>A0A9Q0I7A0</accession>
<dbReference type="InterPro" id="IPR001452">
    <property type="entry name" value="SH3_domain"/>
</dbReference>
<dbReference type="PANTHER" id="PTHR15729:SF13">
    <property type="entry name" value="RHO GTPASE-ACTIVATING PROTEIN 32"/>
    <property type="match status" value="1"/>
</dbReference>
<evidence type="ECO:0000256" key="3">
    <source>
        <dbReference type="PROSITE-ProRule" id="PRU00192"/>
    </source>
</evidence>
<dbReference type="GO" id="GO:0007264">
    <property type="term" value="P:small GTPase-mediated signal transduction"/>
    <property type="evidence" value="ECO:0007669"/>
    <property type="project" value="TreeGrafter"/>
</dbReference>
<name>A0A9Q0I7A0_9TELE</name>
<keyword evidence="6" id="KW-1185">Reference proteome</keyword>
<dbReference type="InterPro" id="IPR036871">
    <property type="entry name" value="PX_dom_sf"/>
</dbReference>
<organism evidence="5 6">
    <name type="scientific">Muraenolepis orangiensis</name>
    <name type="common">Patagonian moray cod</name>
    <dbReference type="NCBI Taxonomy" id="630683"/>
    <lineage>
        <taxon>Eukaryota</taxon>
        <taxon>Metazoa</taxon>
        <taxon>Chordata</taxon>
        <taxon>Craniata</taxon>
        <taxon>Vertebrata</taxon>
        <taxon>Euteleostomi</taxon>
        <taxon>Actinopterygii</taxon>
        <taxon>Neopterygii</taxon>
        <taxon>Teleostei</taxon>
        <taxon>Neoteleostei</taxon>
        <taxon>Acanthomorphata</taxon>
        <taxon>Zeiogadaria</taxon>
        <taxon>Gadariae</taxon>
        <taxon>Gadiformes</taxon>
        <taxon>Muraenolepidoidei</taxon>
        <taxon>Muraenolepididae</taxon>
        <taxon>Muraenolepis</taxon>
    </lineage>
</organism>
<feature type="non-terminal residue" evidence="5">
    <location>
        <position position="562"/>
    </location>
</feature>
<dbReference type="GO" id="GO:0015629">
    <property type="term" value="C:actin cytoskeleton"/>
    <property type="evidence" value="ECO:0007669"/>
    <property type="project" value="TreeGrafter"/>
</dbReference>
<dbReference type="SUPFAM" id="SSF50044">
    <property type="entry name" value="SH3-domain"/>
    <property type="match status" value="1"/>
</dbReference>
<evidence type="ECO:0000313" key="5">
    <source>
        <dbReference type="EMBL" id="KAJ3589587.1"/>
    </source>
</evidence>
<sequence length="562" mass="61540">MILLLWSVRQFDDEDLDVVSELAYIHPRDRPDWEETISAMARSAEIPELRAEPLMRSCSSSTASMKNLLHQGTFPQAGRVRTLSLRERGLWEHPVATTRYCYGGPVATTRYCYGGPVATTRYCSGGPVATTRYCSGGPVATTRYCSGGPVATTRYIYGGPVATTRYCSGGPVATTRYIYGGPVATTRYCSGGPVATTRYCYGGPVATTRYCSGGPVATTRYCYGGPVATTRYCSGGPVATTRYIYGGPVATTRYCSGGPVATTRYIYGGPVATTRYCYGGPVATTRCCYGGPVATTRYCYGGPVATTRCCYGGPVASARPLSLADEQCEATRNGYESKELVYLVQIYCQGRSWIVRRSYEDFRVLDKHLHLCIYDRRFSQLPELPRYDSLTDQSESVSQMLLAYLSRLSAIADNQINCGPALTWMEIDNKGNHLLVHEESSINVPAIAAAHVIKRYIAQAADELSFEVGDIVSVIDMPPKEDTTWWRGKHGFQVGFFPSECVELINDKVPQSVTNAVPKPASPCTGLQPASWSLFPPYLEMESVKQDNVWVADPLNHYSPNS</sequence>
<dbReference type="SMART" id="SM00326">
    <property type="entry name" value="SH3"/>
    <property type="match status" value="1"/>
</dbReference>
<dbReference type="GO" id="GO:0005938">
    <property type="term" value="C:cell cortex"/>
    <property type="evidence" value="ECO:0007669"/>
    <property type="project" value="TreeGrafter"/>
</dbReference>
<evidence type="ECO:0000256" key="1">
    <source>
        <dbReference type="ARBA" id="ARBA00022443"/>
    </source>
</evidence>
<evidence type="ECO:0000313" key="6">
    <source>
        <dbReference type="Proteomes" id="UP001148018"/>
    </source>
</evidence>
<dbReference type="FunFam" id="2.30.30.40:FF:000030">
    <property type="entry name" value="rho GTPase-activating protein 32 isoform X2"/>
    <property type="match status" value="1"/>
</dbReference>
<dbReference type="PANTHER" id="PTHR15729">
    <property type="entry name" value="CDC42 GTPASE-ACTIVATING PROTEIN"/>
    <property type="match status" value="1"/>
</dbReference>
<dbReference type="CDD" id="cd11835">
    <property type="entry name" value="SH3_ARHGAP32_33"/>
    <property type="match status" value="1"/>
</dbReference>
<dbReference type="Pfam" id="PF07653">
    <property type="entry name" value="SH3_2"/>
    <property type="match status" value="1"/>
</dbReference>
<dbReference type="GO" id="GO:0005096">
    <property type="term" value="F:GTPase activator activity"/>
    <property type="evidence" value="ECO:0007669"/>
    <property type="project" value="UniProtKB-KW"/>
</dbReference>
<dbReference type="SUPFAM" id="SSF64268">
    <property type="entry name" value="PX domain"/>
    <property type="match status" value="1"/>
</dbReference>
<keyword evidence="1 3" id="KW-0728">SH3 domain</keyword>
<proteinExistence type="predicted"/>
<dbReference type="InterPro" id="IPR051576">
    <property type="entry name" value="PX-Rho_GAP"/>
</dbReference>
<dbReference type="InterPro" id="IPR036028">
    <property type="entry name" value="SH3-like_dom_sf"/>
</dbReference>
<dbReference type="GO" id="GO:0035091">
    <property type="term" value="F:phosphatidylinositol binding"/>
    <property type="evidence" value="ECO:0007669"/>
    <property type="project" value="InterPro"/>
</dbReference>
<comment type="caution">
    <text evidence="5">The sequence shown here is derived from an EMBL/GenBank/DDBJ whole genome shotgun (WGS) entry which is preliminary data.</text>
</comment>
<dbReference type="EMBL" id="JANIIK010000115">
    <property type="protein sequence ID" value="KAJ3589587.1"/>
    <property type="molecule type" value="Genomic_DNA"/>
</dbReference>
<evidence type="ECO:0000259" key="4">
    <source>
        <dbReference type="PROSITE" id="PS50002"/>
    </source>
</evidence>
<feature type="domain" description="SH3" evidence="4">
    <location>
        <begin position="445"/>
        <end position="507"/>
    </location>
</feature>
<dbReference type="GO" id="GO:0005794">
    <property type="term" value="C:Golgi apparatus"/>
    <property type="evidence" value="ECO:0007669"/>
    <property type="project" value="TreeGrafter"/>
</dbReference>
<gene>
    <name evidence="5" type="ORF">NHX12_010432</name>
</gene>
<evidence type="ECO:0000256" key="2">
    <source>
        <dbReference type="ARBA" id="ARBA00022468"/>
    </source>
</evidence>
<protein>
    <recommendedName>
        <fullName evidence="4">SH3 domain-containing protein</fullName>
    </recommendedName>
</protein>
<dbReference type="OrthoDB" id="5873004at2759"/>
<dbReference type="GO" id="GO:0005654">
    <property type="term" value="C:nucleoplasm"/>
    <property type="evidence" value="ECO:0007669"/>
    <property type="project" value="TreeGrafter"/>
</dbReference>
<reference evidence="5" key="1">
    <citation type="submission" date="2022-07" db="EMBL/GenBank/DDBJ databases">
        <title>Chromosome-level genome of Muraenolepis orangiensis.</title>
        <authorList>
            <person name="Kim J."/>
        </authorList>
    </citation>
    <scope>NUCLEOTIDE SEQUENCE</scope>
    <source>
        <strain evidence="5">KU_S4_2022</strain>
        <tissue evidence="5">Muscle</tissue>
    </source>
</reference>
<dbReference type="Proteomes" id="UP001148018">
    <property type="component" value="Unassembled WGS sequence"/>
</dbReference>
<dbReference type="Gene3D" id="3.30.1520.10">
    <property type="entry name" value="Phox-like domain"/>
    <property type="match status" value="1"/>
</dbReference>
<dbReference type="GO" id="GO:0001650">
    <property type="term" value="C:fibrillar center"/>
    <property type="evidence" value="ECO:0007669"/>
    <property type="project" value="TreeGrafter"/>
</dbReference>
<keyword evidence="2" id="KW-0343">GTPase activation</keyword>
<dbReference type="PROSITE" id="PS50002">
    <property type="entry name" value="SH3"/>
    <property type="match status" value="1"/>
</dbReference>
<dbReference type="Gene3D" id="2.30.30.40">
    <property type="entry name" value="SH3 Domains"/>
    <property type="match status" value="1"/>
</dbReference>
<dbReference type="AlphaFoldDB" id="A0A9Q0I7A0"/>